<evidence type="ECO:0000313" key="11">
    <source>
        <dbReference type="EnsemblMetazoa" id="XP_003385775.2"/>
    </source>
</evidence>
<dbReference type="GeneID" id="100634354"/>
<keyword evidence="2" id="KW-0547">Nucleotide-binding</keyword>
<evidence type="ECO:0000259" key="8">
    <source>
        <dbReference type="PROSITE" id="PS51192"/>
    </source>
</evidence>
<dbReference type="SMART" id="SM00487">
    <property type="entry name" value="DEXDc"/>
    <property type="match status" value="1"/>
</dbReference>
<organism evidence="11 12">
    <name type="scientific">Amphimedon queenslandica</name>
    <name type="common">Sponge</name>
    <dbReference type="NCBI Taxonomy" id="400682"/>
    <lineage>
        <taxon>Eukaryota</taxon>
        <taxon>Metazoa</taxon>
        <taxon>Porifera</taxon>
        <taxon>Demospongiae</taxon>
        <taxon>Heteroscleromorpha</taxon>
        <taxon>Haplosclerida</taxon>
        <taxon>Niphatidae</taxon>
        <taxon>Amphimedon</taxon>
    </lineage>
</organism>
<name>A0AAN0ID24_AMPQE</name>
<dbReference type="PANTHER" id="PTHR47959">
    <property type="entry name" value="ATP-DEPENDENT RNA HELICASE RHLE-RELATED"/>
    <property type="match status" value="1"/>
</dbReference>
<dbReference type="CDD" id="cd00268">
    <property type="entry name" value="DEADc"/>
    <property type="match status" value="1"/>
</dbReference>
<dbReference type="InterPro" id="IPR001650">
    <property type="entry name" value="Helicase_C-like"/>
</dbReference>
<dbReference type="GO" id="GO:0003724">
    <property type="term" value="F:RNA helicase activity"/>
    <property type="evidence" value="ECO:0007669"/>
    <property type="project" value="UniProtKB-EC"/>
</dbReference>
<keyword evidence="5" id="KW-0067">ATP-binding</keyword>
<dbReference type="AlphaFoldDB" id="A0AAN0ID24"/>
<protein>
    <recommendedName>
        <fullName evidence="1">RNA helicase</fullName>
        <ecNumber evidence="1">3.6.4.13</ecNumber>
    </recommendedName>
</protein>
<evidence type="ECO:0000256" key="1">
    <source>
        <dbReference type="ARBA" id="ARBA00012552"/>
    </source>
</evidence>
<dbReference type="SMART" id="SM00490">
    <property type="entry name" value="HELICc"/>
    <property type="match status" value="1"/>
</dbReference>
<evidence type="ECO:0000259" key="9">
    <source>
        <dbReference type="PROSITE" id="PS51194"/>
    </source>
</evidence>
<dbReference type="InterPro" id="IPR044742">
    <property type="entry name" value="DEAD/DEAH_RhlB"/>
</dbReference>
<dbReference type="InterPro" id="IPR050079">
    <property type="entry name" value="DEAD_box_RNA_helicase"/>
</dbReference>
<feature type="domain" description="Helicase ATP-binding" evidence="8">
    <location>
        <begin position="54"/>
        <end position="239"/>
    </location>
</feature>
<feature type="signal peptide" evidence="7">
    <location>
        <begin position="1"/>
        <end position="18"/>
    </location>
</feature>
<keyword evidence="7" id="KW-0732">Signal</keyword>
<sequence length="450" mass="50212">MNTCSLMMLLLKWRACSSASSSSFKDLGIIPYLCDKLSSSFNIKSPTHIQSKCLVPALNGNHVVANAETGSGKTLCFLLPILQRLIHLSTTNEQVSSPIALVMVPTADLAHQINHYFQDLSKDYGFHSSVAYSNRPLLMTNPTHLVVTTPTFIFQYDIKKILRGLEFICYDEADILFSGGHESASRDILETFVPQCKNNSLRKGGTESKERVQVILTAATLPSKSPKSVGTLLKRWLPRETVYVSTDNTHQVLSNSQFKFEYLAESEGTDTKFQTLVNELKRDKSQKILVFCNTLSNVEELYNKLEEFTCSPSPSSSLWWSNKVGQLHKHITPKKRVSLIENFKSGNIKVLISTDLSSRGLDIPDISSVIMYDFPTGTVGFLHRAGRTARAGKPGKVVALVTSKDEDLATAIEDSINKDSMHSNLSHLFSRNKMLRRKFKKEAAKKLNTL</sequence>
<dbReference type="Pfam" id="PF00271">
    <property type="entry name" value="Helicase_C"/>
    <property type="match status" value="1"/>
</dbReference>
<evidence type="ECO:0000256" key="5">
    <source>
        <dbReference type="ARBA" id="ARBA00022840"/>
    </source>
</evidence>
<dbReference type="Proteomes" id="UP000007879">
    <property type="component" value="Unassembled WGS sequence"/>
</dbReference>
<dbReference type="KEGG" id="aqu:100634354"/>
<dbReference type="InterPro" id="IPR027417">
    <property type="entry name" value="P-loop_NTPase"/>
</dbReference>
<feature type="short sequence motif" description="Q motif" evidence="6">
    <location>
        <begin position="22"/>
        <end position="51"/>
    </location>
</feature>
<evidence type="ECO:0000256" key="6">
    <source>
        <dbReference type="PROSITE-ProRule" id="PRU00552"/>
    </source>
</evidence>
<accession>A0AAN0ID24</accession>
<dbReference type="GO" id="GO:0005524">
    <property type="term" value="F:ATP binding"/>
    <property type="evidence" value="ECO:0007669"/>
    <property type="project" value="UniProtKB-KW"/>
</dbReference>
<keyword evidence="12" id="KW-1185">Reference proteome</keyword>
<dbReference type="Gene3D" id="3.40.50.300">
    <property type="entry name" value="P-loop containing nucleotide triphosphate hydrolases"/>
    <property type="match status" value="2"/>
</dbReference>
<dbReference type="PROSITE" id="PS51195">
    <property type="entry name" value="Q_MOTIF"/>
    <property type="match status" value="1"/>
</dbReference>
<feature type="domain" description="Helicase C-terminal" evidence="9">
    <location>
        <begin position="272"/>
        <end position="436"/>
    </location>
</feature>
<dbReference type="SUPFAM" id="SSF52540">
    <property type="entry name" value="P-loop containing nucleoside triphosphate hydrolases"/>
    <property type="match status" value="1"/>
</dbReference>
<evidence type="ECO:0000256" key="3">
    <source>
        <dbReference type="ARBA" id="ARBA00022801"/>
    </source>
</evidence>
<dbReference type="EC" id="3.6.4.13" evidence="1"/>
<dbReference type="CDD" id="cd18787">
    <property type="entry name" value="SF2_C_DEAD"/>
    <property type="match status" value="1"/>
</dbReference>
<dbReference type="PANTHER" id="PTHR47959:SF24">
    <property type="entry name" value="ATP-DEPENDENT RNA HELICASE"/>
    <property type="match status" value="1"/>
</dbReference>
<feature type="domain" description="DEAD-box RNA helicase Q" evidence="10">
    <location>
        <begin position="22"/>
        <end position="51"/>
    </location>
</feature>
<keyword evidence="3" id="KW-0378">Hydrolase</keyword>
<dbReference type="GO" id="GO:0016787">
    <property type="term" value="F:hydrolase activity"/>
    <property type="evidence" value="ECO:0007669"/>
    <property type="project" value="UniProtKB-KW"/>
</dbReference>
<reference evidence="12" key="1">
    <citation type="journal article" date="2010" name="Nature">
        <title>The Amphimedon queenslandica genome and the evolution of animal complexity.</title>
        <authorList>
            <person name="Srivastava M."/>
            <person name="Simakov O."/>
            <person name="Chapman J."/>
            <person name="Fahey B."/>
            <person name="Gauthier M.E."/>
            <person name="Mitros T."/>
            <person name="Richards G.S."/>
            <person name="Conaco C."/>
            <person name="Dacre M."/>
            <person name="Hellsten U."/>
            <person name="Larroux C."/>
            <person name="Putnam N.H."/>
            <person name="Stanke M."/>
            <person name="Adamska M."/>
            <person name="Darling A."/>
            <person name="Degnan S.M."/>
            <person name="Oakley T.H."/>
            <person name="Plachetzki D.C."/>
            <person name="Zhai Y."/>
            <person name="Adamski M."/>
            <person name="Calcino A."/>
            <person name="Cummins S.F."/>
            <person name="Goodstein D.M."/>
            <person name="Harris C."/>
            <person name="Jackson D.J."/>
            <person name="Leys S.P."/>
            <person name="Shu S."/>
            <person name="Woodcroft B.J."/>
            <person name="Vervoort M."/>
            <person name="Kosik K.S."/>
            <person name="Manning G."/>
            <person name="Degnan B.M."/>
            <person name="Rokhsar D.S."/>
        </authorList>
    </citation>
    <scope>NUCLEOTIDE SEQUENCE [LARGE SCALE GENOMIC DNA]</scope>
</reference>
<evidence type="ECO:0000256" key="2">
    <source>
        <dbReference type="ARBA" id="ARBA00022741"/>
    </source>
</evidence>
<dbReference type="PROSITE" id="PS51192">
    <property type="entry name" value="HELICASE_ATP_BIND_1"/>
    <property type="match status" value="1"/>
</dbReference>
<dbReference type="InterPro" id="IPR011545">
    <property type="entry name" value="DEAD/DEAH_box_helicase_dom"/>
</dbReference>
<evidence type="ECO:0000313" key="12">
    <source>
        <dbReference type="Proteomes" id="UP000007879"/>
    </source>
</evidence>
<dbReference type="PROSITE" id="PS51194">
    <property type="entry name" value="HELICASE_CTER"/>
    <property type="match status" value="1"/>
</dbReference>
<evidence type="ECO:0000259" key="10">
    <source>
        <dbReference type="PROSITE" id="PS51195"/>
    </source>
</evidence>
<dbReference type="Pfam" id="PF00270">
    <property type="entry name" value="DEAD"/>
    <property type="match status" value="1"/>
</dbReference>
<reference evidence="11" key="2">
    <citation type="submission" date="2024-06" db="UniProtKB">
        <authorList>
            <consortium name="EnsemblMetazoa"/>
        </authorList>
    </citation>
    <scope>IDENTIFICATION</scope>
</reference>
<proteinExistence type="predicted"/>
<evidence type="ECO:0000256" key="4">
    <source>
        <dbReference type="ARBA" id="ARBA00022806"/>
    </source>
</evidence>
<dbReference type="GO" id="GO:0003676">
    <property type="term" value="F:nucleic acid binding"/>
    <property type="evidence" value="ECO:0007669"/>
    <property type="project" value="InterPro"/>
</dbReference>
<dbReference type="GO" id="GO:0005829">
    <property type="term" value="C:cytosol"/>
    <property type="evidence" value="ECO:0007669"/>
    <property type="project" value="TreeGrafter"/>
</dbReference>
<dbReference type="InterPro" id="IPR014014">
    <property type="entry name" value="RNA_helicase_DEAD_Q_motif"/>
</dbReference>
<keyword evidence="4" id="KW-0347">Helicase</keyword>
<evidence type="ECO:0000256" key="7">
    <source>
        <dbReference type="SAM" id="SignalP"/>
    </source>
</evidence>
<dbReference type="EnsemblMetazoa" id="XM_003385727.3">
    <property type="protein sequence ID" value="XP_003385775.2"/>
    <property type="gene ID" value="LOC100634354"/>
</dbReference>
<feature type="chain" id="PRO_5042858787" description="RNA helicase" evidence="7">
    <location>
        <begin position="19"/>
        <end position="450"/>
    </location>
</feature>
<dbReference type="InterPro" id="IPR014001">
    <property type="entry name" value="Helicase_ATP-bd"/>
</dbReference>
<dbReference type="RefSeq" id="XP_003385775.2">
    <property type="nucleotide sequence ID" value="XM_003385727.3"/>
</dbReference>